<keyword evidence="3 5" id="KW-0378">Hydrolase</keyword>
<organism evidence="8 9">
    <name type="scientific">Aspergillus rambellii</name>
    <dbReference type="NCBI Taxonomy" id="308745"/>
    <lineage>
        <taxon>Eukaryota</taxon>
        <taxon>Fungi</taxon>
        <taxon>Dikarya</taxon>
        <taxon>Ascomycota</taxon>
        <taxon>Pezizomycotina</taxon>
        <taxon>Eurotiomycetes</taxon>
        <taxon>Eurotiomycetidae</taxon>
        <taxon>Eurotiales</taxon>
        <taxon>Aspergillaceae</taxon>
        <taxon>Aspergillus</taxon>
        <taxon>Aspergillus subgen. Nidulantes</taxon>
    </lineage>
</organism>
<dbReference type="InterPro" id="IPR008928">
    <property type="entry name" value="6-hairpin_glycosidase_sf"/>
</dbReference>
<evidence type="ECO:0000313" key="9">
    <source>
        <dbReference type="Proteomes" id="UP000034291"/>
    </source>
</evidence>
<dbReference type="InterPro" id="IPR001661">
    <property type="entry name" value="Glyco_hydro_37"/>
</dbReference>
<accession>A0A0F8V0E7</accession>
<feature type="region of interest" description="Disordered" evidence="6">
    <location>
        <begin position="1"/>
        <end position="26"/>
    </location>
</feature>
<feature type="compositionally biased region" description="Basic and acidic residues" evidence="6">
    <location>
        <begin position="1"/>
        <end position="12"/>
    </location>
</feature>
<evidence type="ECO:0000256" key="4">
    <source>
        <dbReference type="ARBA" id="ARBA00023295"/>
    </source>
</evidence>
<proteinExistence type="inferred from homology"/>
<protein>
    <recommendedName>
        <fullName evidence="5">Trehalase</fullName>
        <ecNumber evidence="5">3.2.1.28</ecNumber>
    </recommendedName>
    <alternativeName>
        <fullName evidence="5">Alpha-trehalose glucohydrolase</fullName>
    </alternativeName>
</protein>
<dbReference type="EC" id="3.2.1.28" evidence="5"/>
<evidence type="ECO:0000259" key="7">
    <source>
        <dbReference type="Pfam" id="PF07492"/>
    </source>
</evidence>
<dbReference type="GO" id="GO:0005509">
    <property type="term" value="F:calcium ion binding"/>
    <property type="evidence" value="ECO:0007669"/>
    <property type="project" value="InterPro"/>
</dbReference>
<sequence length="1423" mass="161123">MSTRRMLPERLKTISTPTNLTDGPDTPWTAIGPGKEHLAQELEKLYWEGARQELENILRTLRIWQRPEYAGVALEEDKNETIQGYDNFLDQVNQQARAFAIRYREEMGKFEGNTTGRDSDDVVRVVALDAIAEHSSAKVKAEVRRNLTTIPKLSGSHHLAWMLMQTAGFLDIDMLIEHRSMWDKSEKRPGIPQLRVRSSSKEPEFQSLKCRKCKNPITSSIFASSHDPDHSSICEQCYWLHHYGDNSYSKIYKHAVVADSLAKVTSCNCKESVPSSSGVVINERRHWNLESGHSCHIAQIQHRIAQAKYDAVLTTIGKTPPKQSLSSVSRMLSRLKRQSKSETTSVGDRKVSSELSLDVSVARCMADEDVPLFFRQCVEKNPFGYMHTALRVGTVVIENGVSKTHAGALISLRDPPVYHERFPGRVADPIRPRRHALCIGTDSARVLWEHKRPIETPRHHKFMMKQIVGAPFSGILSEKSLEGKLELEIIKLLVVASGEVSDDPKFTVAMQQKKLAEVLDPIFNRLKGLLATRVKVYLNSITQQLLDPDMPVTWNPIRNNCLSFCSSLLDPAIFEPLVNGPSHAIPGVASPLYLMSFLCATIQEYPKHRVMSKFDVPHSHTEEYLHRFYFGRHKDSDIIDVLQEYWYDWGAFRDGPLYEYQKVFPWDCSEAYKRCPIQCGECSIAKHVWAFPFDAWSMIALHLQRDEHLYPKPLFQDGSGNNTQVEWVKSRYHILTASSVLNRVATAMAQSPRFCKTTAWLHHSHKGLRRIDPSLTRAKLGGIHRAQPFSHYFEAGTSDYFFIAQWAMMERQEQREYYETFRNARMQLTGVPRQISLNPKFTTTTEKSKSLVYSRFRGRREEDHATTRSADNYYPYYFATLDPNFNSDYQCADGQFHNVDNSAGDDDASKGSGVEEAIAAMWAATVGAVARLAGAAAVEEAVPLVVEGAAEEAAEEVVVVAVVADHDEENILPFTFKINVKQTLERLLAQEDTNNDSQITTQDKGPKAMALGTTNSDSVRTRQLRGTYQLANLLETLYLIREKRGLEFVSWSAITENPIPRTGRRPHALVSTSRRISDLAIRLYKATKSERDAVDFLRTAILAAIKEYRQVWTSEPRYDPVSGLSRYGPPALGVPPQGEEGHFDWVLLPYGEKHGITVPEFIQQYNEGIVKEPTLDDFFRHDRAVRESGHDTSHRFESGAAYLATVDLNCLLYKYETDIAYALEHILDNSLTVTGPWCSPATQQQSPYEYVTTLYALWSGIATPAQAASLVAKGLARFECVGGLSCCTASSRGPITASRPQRQWDYPFGWAPHQMLAWRGLQRYGYTEEMERLVYRWLQIITQVAMDLNSAITEKYDVTQLDNPARADSEYGNQGLAFKGANLEGFGWTNASFSYGLNLIRHNRVMINGLNLRVPYDQLKLKR</sequence>
<evidence type="ECO:0000256" key="6">
    <source>
        <dbReference type="SAM" id="MobiDB-lite"/>
    </source>
</evidence>
<dbReference type="PANTHER" id="PTHR23403:SF6">
    <property type="entry name" value="CYTOSOLIC NEUTRAL TREHALASE-RELATED"/>
    <property type="match status" value="1"/>
</dbReference>
<dbReference type="STRING" id="308745.A0A0F8V0E7"/>
<dbReference type="GO" id="GO:0005993">
    <property type="term" value="P:trehalose catabolic process"/>
    <property type="evidence" value="ECO:0007669"/>
    <property type="project" value="InterPro"/>
</dbReference>
<dbReference type="GO" id="GO:0004555">
    <property type="term" value="F:alpha,alpha-trehalase activity"/>
    <property type="evidence" value="ECO:0007669"/>
    <property type="project" value="UniProtKB-EC"/>
</dbReference>
<comment type="caution">
    <text evidence="8">The sequence shown here is derived from an EMBL/GenBank/DDBJ whole genome shotgun (WGS) entry which is preliminary data.</text>
</comment>
<feature type="region of interest" description="Disordered" evidence="6">
    <location>
        <begin position="994"/>
        <end position="1016"/>
    </location>
</feature>
<dbReference type="SUPFAM" id="SSF48208">
    <property type="entry name" value="Six-hairpin glycosidases"/>
    <property type="match status" value="1"/>
</dbReference>
<dbReference type="InterPro" id="IPR018232">
    <property type="entry name" value="Glyco_hydro_37_CS"/>
</dbReference>
<dbReference type="Pfam" id="PF07492">
    <property type="entry name" value="Trehalase_Ca-bi"/>
    <property type="match status" value="1"/>
</dbReference>
<evidence type="ECO:0000256" key="5">
    <source>
        <dbReference type="RuleBase" id="RU361180"/>
    </source>
</evidence>
<dbReference type="Pfam" id="PF01204">
    <property type="entry name" value="Trehalase"/>
    <property type="match status" value="2"/>
</dbReference>
<dbReference type="Gene3D" id="1.50.10.10">
    <property type="match status" value="2"/>
</dbReference>
<keyword evidence="9" id="KW-1185">Reference proteome</keyword>
<dbReference type="GO" id="GO:0005737">
    <property type="term" value="C:cytoplasm"/>
    <property type="evidence" value="ECO:0007669"/>
    <property type="project" value="InterPro"/>
</dbReference>
<dbReference type="PRINTS" id="PR00744">
    <property type="entry name" value="GLHYDRLASE37"/>
</dbReference>
<comment type="catalytic activity">
    <reaction evidence="1 5">
        <text>alpha,alpha-trehalose + H2O = alpha-D-glucose + beta-D-glucose</text>
        <dbReference type="Rhea" id="RHEA:32675"/>
        <dbReference type="ChEBI" id="CHEBI:15377"/>
        <dbReference type="ChEBI" id="CHEBI:15903"/>
        <dbReference type="ChEBI" id="CHEBI:16551"/>
        <dbReference type="ChEBI" id="CHEBI:17925"/>
        <dbReference type="EC" id="3.2.1.28"/>
    </reaction>
</comment>
<evidence type="ECO:0000256" key="2">
    <source>
        <dbReference type="ARBA" id="ARBA00005615"/>
    </source>
</evidence>
<evidence type="ECO:0000256" key="3">
    <source>
        <dbReference type="ARBA" id="ARBA00022801"/>
    </source>
</evidence>
<keyword evidence="4 5" id="KW-0326">Glycosidase</keyword>
<evidence type="ECO:0000313" key="8">
    <source>
        <dbReference type="EMBL" id="KKK16526.1"/>
    </source>
</evidence>
<dbReference type="PANTHER" id="PTHR23403">
    <property type="entry name" value="TREHALASE"/>
    <property type="match status" value="1"/>
</dbReference>
<comment type="similarity">
    <text evidence="2 5">Belongs to the glycosyl hydrolase 37 family.</text>
</comment>
<dbReference type="PROSITE" id="PS00928">
    <property type="entry name" value="TREHALASE_2"/>
    <property type="match status" value="1"/>
</dbReference>
<gene>
    <name evidence="8" type="ORF">ARAM_003068</name>
</gene>
<evidence type="ECO:0000256" key="1">
    <source>
        <dbReference type="ARBA" id="ARBA00001576"/>
    </source>
</evidence>
<dbReference type="EMBL" id="JZBS01002996">
    <property type="protein sequence ID" value="KKK16526.1"/>
    <property type="molecule type" value="Genomic_DNA"/>
</dbReference>
<dbReference type="InterPro" id="IPR011120">
    <property type="entry name" value="Trehalase_Ca-bd"/>
</dbReference>
<reference evidence="8 9" key="1">
    <citation type="submission" date="2015-02" db="EMBL/GenBank/DDBJ databases">
        <title>Draft Genome Sequences of Two Closely-Related Aflatoxigenic Aspergillus Species Obtained from the Cote d'Ivoire.</title>
        <authorList>
            <person name="Moore G.G."/>
            <person name="Beltz S.B."/>
            <person name="Mack B.M."/>
        </authorList>
    </citation>
    <scope>NUCLEOTIDE SEQUENCE [LARGE SCALE GENOMIC DNA]</scope>
    <source>
        <strain evidence="8 9">SRRC1468</strain>
    </source>
</reference>
<dbReference type="InterPro" id="IPR012341">
    <property type="entry name" value="6hp_glycosidase-like_sf"/>
</dbReference>
<feature type="domain" description="Neutral trehalase Ca2+ binding" evidence="7">
    <location>
        <begin position="984"/>
        <end position="1013"/>
    </location>
</feature>
<dbReference type="Proteomes" id="UP000034291">
    <property type="component" value="Unassembled WGS sequence"/>
</dbReference>
<name>A0A0F8V0E7_9EURO</name>
<feature type="compositionally biased region" description="Polar residues" evidence="6">
    <location>
        <begin position="994"/>
        <end position="1003"/>
    </location>
</feature>
<dbReference type="OrthoDB" id="4455544at2759"/>